<dbReference type="InterPro" id="IPR007021">
    <property type="entry name" value="DUF659"/>
</dbReference>
<dbReference type="Proteomes" id="UP001415857">
    <property type="component" value="Unassembled WGS sequence"/>
</dbReference>
<sequence>MIYSSGLPFHLARNLYYVSLYTFATNNMICGFVPLGYNALRTTLLKKERANIEKLLEPIKGMWKEKGISIVTNGWSDAQRRPLINLMAVTESGLVFLKAFNCEGEYKDKFYIVGLIKDIIAEVGPQNVVQVITDNAPCASLQGCLLRANILMFFGPHVWFIL</sequence>
<evidence type="ECO:0000259" key="2">
    <source>
        <dbReference type="Pfam" id="PF04937"/>
    </source>
</evidence>
<keyword evidence="1" id="KW-0472">Membrane</keyword>
<protein>
    <recommendedName>
        <fullName evidence="2">DUF659 domain-containing protein</fullName>
    </recommendedName>
</protein>
<dbReference type="EMBL" id="JBBPBK010000014">
    <property type="protein sequence ID" value="KAK9269984.1"/>
    <property type="molecule type" value="Genomic_DNA"/>
</dbReference>
<reference evidence="3 4" key="1">
    <citation type="journal article" date="2024" name="Plant J.">
        <title>Genome sequences and population genomics reveal climatic adaptation and genomic divergence between two closely related sweetgum species.</title>
        <authorList>
            <person name="Xu W.Q."/>
            <person name="Ren C.Q."/>
            <person name="Zhang X.Y."/>
            <person name="Comes H.P."/>
            <person name="Liu X.H."/>
            <person name="Li Y.G."/>
            <person name="Kettle C.J."/>
            <person name="Jalonen R."/>
            <person name="Gaisberger H."/>
            <person name="Ma Y.Z."/>
            <person name="Qiu Y.X."/>
        </authorList>
    </citation>
    <scope>NUCLEOTIDE SEQUENCE [LARGE SCALE GENOMIC DNA]</scope>
    <source>
        <strain evidence="3">Hangzhou</strain>
    </source>
</reference>
<dbReference type="Pfam" id="PF04937">
    <property type="entry name" value="DUF659"/>
    <property type="match status" value="1"/>
</dbReference>
<dbReference type="AlphaFoldDB" id="A0AAP0R6G6"/>
<feature type="domain" description="DUF659" evidence="2">
    <location>
        <begin position="38"/>
        <end position="147"/>
    </location>
</feature>
<dbReference type="PANTHER" id="PTHR32166:SF81">
    <property type="entry name" value="OS06G0658400 PROTEIN"/>
    <property type="match status" value="1"/>
</dbReference>
<proteinExistence type="predicted"/>
<evidence type="ECO:0000313" key="3">
    <source>
        <dbReference type="EMBL" id="KAK9269984.1"/>
    </source>
</evidence>
<evidence type="ECO:0000256" key="1">
    <source>
        <dbReference type="SAM" id="Phobius"/>
    </source>
</evidence>
<comment type="caution">
    <text evidence="3">The sequence shown here is derived from an EMBL/GenBank/DDBJ whole genome shotgun (WGS) entry which is preliminary data.</text>
</comment>
<name>A0AAP0R6G6_LIQFO</name>
<gene>
    <name evidence="3" type="ORF">L1049_025557</name>
</gene>
<keyword evidence="1" id="KW-0812">Transmembrane</keyword>
<keyword evidence="1" id="KW-1133">Transmembrane helix</keyword>
<dbReference type="PANTHER" id="PTHR32166">
    <property type="entry name" value="OSJNBA0013A04.12 PROTEIN"/>
    <property type="match status" value="1"/>
</dbReference>
<accession>A0AAP0R6G6</accession>
<keyword evidence="4" id="KW-1185">Reference proteome</keyword>
<feature type="transmembrane region" description="Helical" evidence="1">
    <location>
        <begin position="20"/>
        <end position="40"/>
    </location>
</feature>
<organism evidence="3 4">
    <name type="scientific">Liquidambar formosana</name>
    <name type="common">Formosan gum</name>
    <dbReference type="NCBI Taxonomy" id="63359"/>
    <lineage>
        <taxon>Eukaryota</taxon>
        <taxon>Viridiplantae</taxon>
        <taxon>Streptophyta</taxon>
        <taxon>Embryophyta</taxon>
        <taxon>Tracheophyta</taxon>
        <taxon>Spermatophyta</taxon>
        <taxon>Magnoliopsida</taxon>
        <taxon>eudicotyledons</taxon>
        <taxon>Gunneridae</taxon>
        <taxon>Pentapetalae</taxon>
        <taxon>Saxifragales</taxon>
        <taxon>Altingiaceae</taxon>
        <taxon>Liquidambar</taxon>
    </lineage>
</organism>
<evidence type="ECO:0000313" key="4">
    <source>
        <dbReference type="Proteomes" id="UP001415857"/>
    </source>
</evidence>